<protein>
    <recommendedName>
        <fullName evidence="1">Trypsin-co-occurring domain-containing protein</fullName>
    </recommendedName>
</protein>
<name>A0A919S535_9ACTN</name>
<dbReference type="AlphaFoldDB" id="A0A919S535"/>
<sequence length="119" mass="12689">MEESKYRGDIIRVPVVIDGERIVVEAVALGGEEEVAGRLPEFSDVTRSIGALTEHVVKAVRRVKPDNVKIELGCDIGVESGKLTAVLVKGTAKANIKITVGWESTPSERIEELPPAAAG</sequence>
<dbReference type="Proteomes" id="UP000681340">
    <property type="component" value="Unassembled WGS sequence"/>
</dbReference>
<comment type="caution">
    <text evidence="2">The sequence shown here is derived from an EMBL/GenBank/DDBJ whole genome shotgun (WGS) entry which is preliminary data.</text>
</comment>
<gene>
    <name evidence="2" type="ORF">Aau02nite_11370</name>
</gene>
<proteinExistence type="predicted"/>
<evidence type="ECO:0000313" key="2">
    <source>
        <dbReference type="EMBL" id="GIM64584.1"/>
    </source>
</evidence>
<dbReference type="NCBIfam" id="NF041216">
    <property type="entry name" value="CU044_2847_fam"/>
    <property type="match status" value="1"/>
</dbReference>
<reference evidence="2" key="1">
    <citation type="submission" date="2021-03" db="EMBL/GenBank/DDBJ databases">
        <title>Whole genome shotgun sequence of Actinoplanes auranticolor NBRC 12245.</title>
        <authorList>
            <person name="Komaki H."/>
            <person name="Tamura T."/>
        </authorList>
    </citation>
    <scope>NUCLEOTIDE SEQUENCE</scope>
    <source>
        <strain evidence="2">NBRC 12245</strain>
    </source>
</reference>
<keyword evidence="3" id="KW-1185">Reference proteome</keyword>
<evidence type="ECO:0000313" key="3">
    <source>
        <dbReference type="Proteomes" id="UP000681340"/>
    </source>
</evidence>
<accession>A0A919S535</accession>
<organism evidence="2 3">
    <name type="scientific">Actinoplanes auranticolor</name>
    <dbReference type="NCBI Taxonomy" id="47988"/>
    <lineage>
        <taxon>Bacteria</taxon>
        <taxon>Bacillati</taxon>
        <taxon>Actinomycetota</taxon>
        <taxon>Actinomycetes</taxon>
        <taxon>Micromonosporales</taxon>
        <taxon>Micromonosporaceae</taxon>
        <taxon>Actinoplanes</taxon>
    </lineage>
</organism>
<dbReference type="Pfam" id="PF19493">
    <property type="entry name" value="Trypco1"/>
    <property type="match status" value="1"/>
</dbReference>
<dbReference type="RefSeq" id="WP_212987239.1">
    <property type="nucleotide sequence ID" value="NZ_BAABEA010000038.1"/>
</dbReference>
<dbReference type="InterPro" id="IPR045794">
    <property type="entry name" value="Trypco1"/>
</dbReference>
<feature type="domain" description="Trypsin-co-occurring" evidence="1">
    <location>
        <begin position="18"/>
        <end position="103"/>
    </location>
</feature>
<evidence type="ECO:0000259" key="1">
    <source>
        <dbReference type="Pfam" id="PF19493"/>
    </source>
</evidence>
<dbReference type="EMBL" id="BOQL01000013">
    <property type="protein sequence ID" value="GIM64584.1"/>
    <property type="molecule type" value="Genomic_DNA"/>
</dbReference>